<dbReference type="EMBL" id="CP019082">
    <property type="protein sequence ID" value="APW62148.1"/>
    <property type="molecule type" value="Genomic_DNA"/>
</dbReference>
<evidence type="ECO:0000313" key="2">
    <source>
        <dbReference type="EMBL" id="APW62148.1"/>
    </source>
</evidence>
<dbReference type="OrthoDB" id="241383at2"/>
<reference evidence="3" key="1">
    <citation type="submission" date="2016-12" db="EMBL/GenBank/DDBJ databases">
        <title>Comparative genomics of four Isosphaeraceae planctomycetes: a common pool of plasmids and glycoside hydrolase genes.</title>
        <authorList>
            <person name="Ivanova A."/>
        </authorList>
    </citation>
    <scope>NUCLEOTIDE SEQUENCE [LARGE SCALE GENOMIC DNA]</scope>
    <source>
        <strain evidence="3">PX4</strain>
    </source>
</reference>
<feature type="signal peptide" evidence="1">
    <location>
        <begin position="1"/>
        <end position="18"/>
    </location>
</feature>
<sequence length="659" mass="71053">MKRTFAVVALLAALGVLAKLAVRPVAVTDRSGTAGVDVSARAPVGGEAASSPSPEDDLLARYREAPAEDRELVARTVERYRRNAVAIERSDGLRGLKLLDRLDLEAVFLFEKHPTEFRRLRDMLSDDAAADLLLHWREYFGMKRADETDRKLLIAELQGLTPLQRRMAAKYPSALPLILAEPAGVAELMAAHQTDESALVDHLVILSLISLENGAADVRSALRTIDDHPTLAVDAFRRYGLEGFALVSLYGPVLEALGAATTLDESLILLRVNTDYVDELLQTHRPETVARHLRHVKAVGLVREVGGSPNALRLAVEFGASGEKALAKAGPDAADVVFGDFADPTLRNQAVAALGDHGAMALAMLDKYATDPDFREILRLHGGAIIPPIAQADAGPETLALLQSKPQRSFTESLAKTALSLSGDDGQTVIRMIQADGLERVASLSDQELRYYQFLPLYDMLHLGNVLRHGQSPTTGEAAWALLDGCFVVADVLSLAAIQPEAAVAVEAARTEVKAAVRESARSAGRELIEAAAPTTAKGLARTEAGDLAARRLSRWWTVRSAGGVYQLMRRTPEALPRMTLAQLAATARPLCAKAGLRLSLWNPVHLLREGVDLTLKIPADRGLKYVAAQFAQAGVGVFGFQKMEEHLASRRPKSPSGS</sequence>
<keyword evidence="3" id="KW-1185">Reference proteome</keyword>
<feature type="chain" id="PRO_5012504830" evidence="1">
    <location>
        <begin position="19"/>
        <end position="659"/>
    </location>
</feature>
<dbReference type="Proteomes" id="UP000186309">
    <property type="component" value="Chromosome"/>
</dbReference>
<organism evidence="2 3">
    <name type="scientific">Paludisphaera borealis</name>
    <dbReference type="NCBI Taxonomy" id="1387353"/>
    <lineage>
        <taxon>Bacteria</taxon>
        <taxon>Pseudomonadati</taxon>
        <taxon>Planctomycetota</taxon>
        <taxon>Planctomycetia</taxon>
        <taxon>Isosphaerales</taxon>
        <taxon>Isosphaeraceae</taxon>
        <taxon>Paludisphaera</taxon>
    </lineage>
</organism>
<name>A0A1U7CTA5_9BACT</name>
<protein>
    <submittedName>
        <fullName evidence="2">Uncharacterized protein</fullName>
    </submittedName>
</protein>
<dbReference type="KEGG" id="pbor:BSF38_03680"/>
<proteinExistence type="predicted"/>
<gene>
    <name evidence="2" type="ORF">BSF38_03680</name>
</gene>
<dbReference type="AlphaFoldDB" id="A0A1U7CTA5"/>
<accession>A0A1U7CTA5</accession>
<dbReference type="RefSeq" id="WP_076351103.1">
    <property type="nucleotide sequence ID" value="NZ_CP019082.1"/>
</dbReference>
<keyword evidence="1" id="KW-0732">Signal</keyword>
<evidence type="ECO:0000313" key="3">
    <source>
        <dbReference type="Proteomes" id="UP000186309"/>
    </source>
</evidence>
<evidence type="ECO:0000256" key="1">
    <source>
        <dbReference type="SAM" id="SignalP"/>
    </source>
</evidence>